<dbReference type="OrthoDB" id="9802248at2"/>
<evidence type="ECO:0000256" key="2">
    <source>
        <dbReference type="ARBA" id="ARBA00022723"/>
    </source>
</evidence>
<evidence type="ECO:0000256" key="3">
    <source>
        <dbReference type="ARBA" id="ARBA00022801"/>
    </source>
</evidence>
<keyword evidence="4" id="KW-0862">Zinc</keyword>
<protein>
    <submittedName>
        <fullName evidence="6">Metallo-beta-lactamase</fullName>
    </submittedName>
</protein>
<dbReference type="SMART" id="SM00849">
    <property type="entry name" value="Lactamase_B"/>
    <property type="match status" value="1"/>
</dbReference>
<evidence type="ECO:0000313" key="7">
    <source>
        <dbReference type="Proteomes" id="UP000029556"/>
    </source>
</evidence>
<dbReference type="AlphaFoldDB" id="A0A096BSA6"/>
<dbReference type="Gene3D" id="3.60.15.10">
    <property type="entry name" value="Ribonuclease Z/Hydroxyacylglutathione hydrolase-like"/>
    <property type="match status" value="1"/>
</dbReference>
<evidence type="ECO:0000256" key="1">
    <source>
        <dbReference type="ARBA" id="ARBA00001947"/>
    </source>
</evidence>
<evidence type="ECO:0000313" key="6">
    <source>
        <dbReference type="EMBL" id="KGF36109.1"/>
    </source>
</evidence>
<dbReference type="GO" id="GO:0016787">
    <property type="term" value="F:hydrolase activity"/>
    <property type="evidence" value="ECO:0007669"/>
    <property type="project" value="UniProtKB-KW"/>
</dbReference>
<sequence length="214" mass="24162">MLNIKCFVCNMLQENCYVVNDDTKECVIIDCGAFYEKEQKAIAQYIETQGLKPVDFIATHGHVDHHFGDQFVYKEYGLKVKVHRADAFLMQLLQEQAEAFVGVKLSDDFPSVGEYLNLDDTISFGTHQFTLIETPGHTPGSVFFYFQDEHVAFSGDTLFHLSIGRTDLQGGSMFQMIQSLRMLSQLPDNTKIYPGHGEPTTIGTELAGNPYMDR</sequence>
<gene>
    <name evidence="6" type="ORF">HMPREF2137_03120</name>
</gene>
<dbReference type="InterPro" id="IPR051453">
    <property type="entry name" value="MBL_Glyoxalase_II"/>
</dbReference>
<accession>A0A096BSA6</accession>
<comment type="caution">
    <text evidence="6">The sequence shown here is derived from an EMBL/GenBank/DDBJ whole genome shotgun (WGS) entry which is preliminary data.</text>
</comment>
<proteinExistence type="predicted"/>
<name>A0A096BSA6_9BACT</name>
<dbReference type="SUPFAM" id="SSF56281">
    <property type="entry name" value="Metallo-hydrolase/oxidoreductase"/>
    <property type="match status" value="1"/>
</dbReference>
<dbReference type="InterPro" id="IPR001279">
    <property type="entry name" value="Metallo-B-lactamas"/>
</dbReference>
<organism evidence="6 7">
    <name type="scientific">Hoylesella buccalis DNF00853</name>
    <dbReference type="NCBI Taxonomy" id="1401074"/>
    <lineage>
        <taxon>Bacteria</taxon>
        <taxon>Pseudomonadati</taxon>
        <taxon>Bacteroidota</taxon>
        <taxon>Bacteroidia</taxon>
        <taxon>Bacteroidales</taxon>
        <taxon>Prevotellaceae</taxon>
        <taxon>Hoylesella</taxon>
    </lineage>
</organism>
<keyword evidence="3" id="KW-0378">Hydrolase</keyword>
<dbReference type="Proteomes" id="UP000029556">
    <property type="component" value="Unassembled WGS sequence"/>
</dbReference>
<dbReference type="EMBL" id="JRNN01000032">
    <property type="protein sequence ID" value="KGF36109.1"/>
    <property type="molecule type" value="Genomic_DNA"/>
</dbReference>
<dbReference type="PANTHER" id="PTHR46233:SF3">
    <property type="entry name" value="HYDROXYACYLGLUTATHIONE HYDROLASE GLOC"/>
    <property type="match status" value="1"/>
</dbReference>
<comment type="cofactor">
    <cofactor evidence="1">
        <name>Zn(2+)</name>
        <dbReference type="ChEBI" id="CHEBI:29105"/>
    </cofactor>
</comment>
<reference evidence="6 7" key="1">
    <citation type="submission" date="2014-07" db="EMBL/GenBank/DDBJ databases">
        <authorList>
            <person name="McCorrison J."/>
            <person name="Sanka R."/>
            <person name="Torralba M."/>
            <person name="Gillis M."/>
            <person name="Haft D.H."/>
            <person name="Methe B."/>
            <person name="Sutton G."/>
            <person name="Nelson K.E."/>
        </authorList>
    </citation>
    <scope>NUCLEOTIDE SEQUENCE [LARGE SCALE GENOMIC DNA]</scope>
    <source>
        <strain evidence="6 7">DNF00853</strain>
    </source>
</reference>
<feature type="domain" description="Metallo-beta-lactamase" evidence="5">
    <location>
        <begin position="13"/>
        <end position="196"/>
    </location>
</feature>
<dbReference type="PANTHER" id="PTHR46233">
    <property type="entry name" value="HYDROXYACYLGLUTATHIONE HYDROLASE GLOC"/>
    <property type="match status" value="1"/>
</dbReference>
<dbReference type="Pfam" id="PF00753">
    <property type="entry name" value="Lactamase_B"/>
    <property type="match status" value="1"/>
</dbReference>
<dbReference type="RefSeq" id="WP_036872019.1">
    <property type="nucleotide sequence ID" value="NZ_JRNN01000032.1"/>
</dbReference>
<keyword evidence="2" id="KW-0479">Metal-binding</keyword>
<evidence type="ECO:0000256" key="4">
    <source>
        <dbReference type="ARBA" id="ARBA00022833"/>
    </source>
</evidence>
<dbReference type="CDD" id="cd06262">
    <property type="entry name" value="metallo-hydrolase-like_MBL-fold"/>
    <property type="match status" value="1"/>
</dbReference>
<dbReference type="InterPro" id="IPR036866">
    <property type="entry name" value="RibonucZ/Hydroxyglut_hydro"/>
</dbReference>
<dbReference type="GO" id="GO:0046872">
    <property type="term" value="F:metal ion binding"/>
    <property type="evidence" value="ECO:0007669"/>
    <property type="project" value="UniProtKB-KW"/>
</dbReference>
<evidence type="ECO:0000259" key="5">
    <source>
        <dbReference type="SMART" id="SM00849"/>
    </source>
</evidence>